<dbReference type="Gene3D" id="3.40.50.1000">
    <property type="entry name" value="HAD superfamily/HAD-like"/>
    <property type="match status" value="1"/>
</dbReference>
<proteinExistence type="predicted"/>
<dbReference type="Gene3D" id="1.10.150.240">
    <property type="entry name" value="Putative phosphatase, domain 2"/>
    <property type="match status" value="1"/>
</dbReference>
<evidence type="ECO:0000313" key="2">
    <source>
        <dbReference type="EMBL" id="RZU13683.1"/>
    </source>
</evidence>
<dbReference type="RefSeq" id="WP_130445918.1">
    <property type="nucleotide sequence ID" value="NZ_SHKR01000013.1"/>
</dbReference>
<keyword evidence="1" id="KW-0378">Hydrolase</keyword>
<dbReference type="EMBL" id="SHKR01000013">
    <property type="protein sequence ID" value="RZU13683.1"/>
    <property type="molecule type" value="Genomic_DNA"/>
</dbReference>
<dbReference type="InterPro" id="IPR023214">
    <property type="entry name" value="HAD_sf"/>
</dbReference>
<dbReference type="PANTHER" id="PTHR43316:SF3">
    <property type="entry name" value="HALOACID DEHALOGENASE, TYPE II (AFU_ORTHOLOGUE AFUA_2G07750)-RELATED"/>
    <property type="match status" value="1"/>
</dbReference>
<dbReference type="SFLD" id="SFLDG01129">
    <property type="entry name" value="C1.5:_HAD__Beta-PGM__Phosphata"/>
    <property type="match status" value="1"/>
</dbReference>
<protein>
    <submittedName>
        <fullName evidence="2">2-haloacid dehalogenase</fullName>
    </submittedName>
</protein>
<dbReference type="OrthoDB" id="3774052at2"/>
<dbReference type="Pfam" id="PF00702">
    <property type="entry name" value="Hydrolase"/>
    <property type="match status" value="1"/>
</dbReference>
<dbReference type="NCBIfam" id="TIGR01428">
    <property type="entry name" value="HAD_type_II"/>
    <property type="match status" value="1"/>
</dbReference>
<dbReference type="InterPro" id="IPR036412">
    <property type="entry name" value="HAD-like_sf"/>
</dbReference>
<dbReference type="Proteomes" id="UP000292027">
    <property type="component" value="Unassembled WGS sequence"/>
</dbReference>
<sequence>MIDVLVLDVNETLTDMEPLRDGFEAVGLPRHSLDAWFAATLRDGFALTAVDAYADFRELAAELLEAQLIAAGIEPHDETIASVLSGFTRLPLHPDVEPGLRRIHESGIRIVTLTNGSAAMSKQVFEKGGIMPYLEHRLEVATPQRWKPHPDAYRYAAEVCGVPVERMALAAVHPWDIDGARRAGLNGFYLDRRHTPYPKSFLAPDLVVGDFEALAEEITR</sequence>
<evidence type="ECO:0000256" key="1">
    <source>
        <dbReference type="ARBA" id="ARBA00022801"/>
    </source>
</evidence>
<dbReference type="InterPro" id="IPR023198">
    <property type="entry name" value="PGP-like_dom2"/>
</dbReference>
<organism evidence="2 3">
    <name type="scientific">Kribbella rubisoli</name>
    <dbReference type="NCBI Taxonomy" id="3075929"/>
    <lineage>
        <taxon>Bacteria</taxon>
        <taxon>Bacillati</taxon>
        <taxon>Actinomycetota</taxon>
        <taxon>Actinomycetes</taxon>
        <taxon>Propionibacteriales</taxon>
        <taxon>Kribbellaceae</taxon>
        <taxon>Kribbella</taxon>
    </lineage>
</organism>
<accession>A0A4Q7WUK3</accession>
<evidence type="ECO:0000313" key="3">
    <source>
        <dbReference type="Proteomes" id="UP000292027"/>
    </source>
</evidence>
<reference evidence="2 3" key="1">
    <citation type="journal article" date="2015" name="Stand. Genomic Sci.">
        <title>Genomic Encyclopedia of Bacterial and Archaeal Type Strains, Phase III: the genomes of soil and plant-associated and newly described type strains.</title>
        <authorList>
            <person name="Whitman W.B."/>
            <person name="Woyke T."/>
            <person name="Klenk H.P."/>
            <person name="Zhou Y."/>
            <person name="Lilburn T.G."/>
            <person name="Beck B.J."/>
            <person name="De Vos P."/>
            <person name="Vandamme P."/>
            <person name="Eisen J.A."/>
            <person name="Garrity G."/>
            <person name="Hugenholtz P."/>
            <person name="Kyrpides N.C."/>
        </authorList>
    </citation>
    <scope>NUCLEOTIDE SEQUENCE [LARGE SCALE GENOMIC DNA]</scope>
    <source>
        <strain evidence="2 3">VKM Ac-2540</strain>
    </source>
</reference>
<dbReference type="AlphaFoldDB" id="A0A4Q7WUK3"/>
<dbReference type="SFLD" id="SFLDS00003">
    <property type="entry name" value="Haloacid_Dehalogenase"/>
    <property type="match status" value="1"/>
</dbReference>
<name>A0A4Q7WUK3_9ACTN</name>
<dbReference type="PANTHER" id="PTHR43316">
    <property type="entry name" value="HYDROLASE, HALOACID DELAHOGENASE-RELATED"/>
    <property type="match status" value="1"/>
</dbReference>
<dbReference type="InterPro" id="IPR051540">
    <property type="entry name" value="S-2-haloacid_dehalogenase"/>
</dbReference>
<dbReference type="InterPro" id="IPR006328">
    <property type="entry name" value="2-HAD"/>
</dbReference>
<keyword evidence="3" id="KW-1185">Reference proteome</keyword>
<dbReference type="GO" id="GO:0019120">
    <property type="term" value="F:hydrolase activity, acting on acid halide bonds, in C-halide compounds"/>
    <property type="evidence" value="ECO:0007669"/>
    <property type="project" value="InterPro"/>
</dbReference>
<gene>
    <name evidence="2" type="ORF">EV645_4536</name>
</gene>
<dbReference type="SUPFAM" id="SSF56784">
    <property type="entry name" value="HAD-like"/>
    <property type="match status" value="1"/>
</dbReference>
<dbReference type="CDD" id="cd02588">
    <property type="entry name" value="HAD_L2-DEX"/>
    <property type="match status" value="1"/>
</dbReference>
<comment type="caution">
    <text evidence="2">The sequence shown here is derived from an EMBL/GenBank/DDBJ whole genome shotgun (WGS) entry which is preliminary data.</text>
</comment>